<accession>A0A9D1M707</accession>
<evidence type="ECO:0000313" key="2">
    <source>
        <dbReference type="Proteomes" id="UP000824112"/>
    </source>
</evidence>
<reference evidence="1" key="1">
    <citation type="submission" date="2020-10" db="EMBL/GenBank/DDBJ databases">
        <authorList>
            <person name="Gilroy R."/>
        </authorList>
    </citation>
    <scope>NUCLEOTIDE SEQUENCE</scope>
    <source>
        <strain evidence="1">CHK158-818</strain>
    </source>
</reference>
<name>A0A9D1M707_9BACT</name>
<dbReference type="AlphaFoldDB" id="A0A9D1M707"/>
<organism evidence="1 2">
    <name type="scientific">Candidatus Gallibacteroides avistercoris</name>
    <dbReference type="NCBI Taxonomy" id="2840833"/>
    <lineage>
        <taxon>Bacteria</taxon>
        <taxon>Pseudomonadati</taxon>
        <taxon>Bacteroidota</taxon>
        <taxon>Bacteroidia</taxon>
        <taxon>Bacteroidales</taxon>
        <taxon>Bacteroidaceae</taxon>
        <taxon>Bacteroidaceae incertae sedis</taxon>
        <taxon>Candidatus Gallibacteroides</taxon>
    </lineage>
</organism>
<dbReference type="EMBL" id="DVNA01000067">
    <property type="protein sequence ID" value="HIU54765.1"/>
    <property type="molecule type" value="Genomic_DNA"/>
</dbReference>
<gene>
    <name evidence="1" type="ORF">IAB03_03035</name>
</gene>
<reference evidence="1" key="2">
    <citation type="journal article" date="2021" name="PeerJ">
        <title>Extensive microbial diversity within the chicken gut microbiome revealed by metagenomics and culture.</title>
        <authorList>
            <person name="Gilroy R."/>
            <person name="Ravi A."/>
            <person name="Getino M."/>
            <person name="Pursley I."/>
            <person name="Horton D.L."/>
            <person name="Alikhan N.F."/>
            <person name="Baker D."/>
            <person name="Gharbi K."/>
            <person name="Hall N."/>
            <person name="Watson M."/>
            <person name="Adriaenssens E.M."/>
            <person name="Foster-Nyarko E."/>
            <person name="Jarju S."/>
            <person name="Secka A."/>
            <person name="Antonio M."/>
            <person name="Oren A."/>
            <person name="Chaudhuri R.R."/>
            <person name="La Ragione R."/>
            <person name="Hildebrand F."/>
            <person name="Pallen M.J."/>
        </authorList>
    </citation>
    <scope>NUCLEOTIDE SEQUENCE</scope>
    <source>
        <strain evidence="1">CHK158-818</strain>
    </source>
</reference>
<protein>
    <submittedName>
        <fullName evidence="1">Uncharacterized protein</fullName>
    </submittedName>
</protein>
<dbReference type="Proteomes" id="UP000824112">
    <property type="component" value="Unassembled WGS sequence"/>
</dbReference>
<sequence>MEQINLTFNGETHCPPAGTSPEGDCSHVVNLRYKDGAWRPVGLPEVLYTPADASRKIIFVHKNESYEHYLSYDGTSVYYECCEKDGELQPVEFPKLADLPELKKIESCGNTLIFLSRSGISYALFSAGNYQYLGEKPELPQLLFYYNVARTETGTVPAYTLSEAALPADSYQLNNDDIIAFSNLVTGTYNKLKYELEQAGTLSHPVLVKYALRLYDGSYMMSSPAILLLPFDSVRRFQQYKVPCTKSGSSVTGFVEHEMSLMGYKIFYDMSMFDLSKWLDIVMSLDIFVSQEIIPLKQGEFFSESTVADELYNDEQRTVLTCDIPERSYGEICSTITQETQFYLVASLEVDKMPIPYKAIELPLLDKLGTLVHQPTLPSDDFTHHSLLPEVSYIYNGRLHLGAASTRFFSGFQLSSFQLGQPRCNGYFSGHGEDHRVIYFTQVYVEVTIKGTGGSGKVVRGMVAPNTSSFPVIGVSPYLSYPDTRAIKMKISGIDIAGKVYSYECALTPSSTQNEAYYIDESLKPIAFAESDDNPDAPFSIPEYEPVIEYTENKLRVSEVNNPFLFPMEQTYTLSSGRILGMGATVAALSQGQYGEFPLYVFTTEGVWAMQVGTDEVVYGSQHPVNREVCNNPASITPIDHALVYTTDRGVMLLDGSQSTLLSQPMTGRSDTFPGAIPEDMDKEIRAVLSDDTLFTDYLLDAEIGYNYAYNELIILNPAYSYYYVLGIDVGMWYRRTGTISGLCRDYPYALATDTSGTLFHLGKERFDQKISVALVSRALKFLPNIYKKIRRLFVRVFGKDVTLKISLWGAHEANSRYGCLGRTEGAGYVPGRISLSLCGPSFRYYRLSLDGKVDDTFFLESVDFSLAAGGSQKEQ</sequence>
<evidence type="ECO:0000313" key="1">
    <source>
        <dbReference type="EMBL" id="HIU54765.1"/>
    </source>
</evidence>
<comment type="caution">
    <text evidence="1">The sequence shown here is derived from an EMBL/GenBank/DDBJ whole genome shotgun (WGS) entry which is preliminary data.</text>
</comment>
<proteinExistence type="predicted"/>